<name>A0ABR3PT33_9TREE</name>
<dbReference type="GeneID" id="95990271"/>
<dbReference type="RefSeq" id="XP_069205533.1">
    <property type="nucleotide sequence ID" value="XM_069357596.1"/>
</dbReference>
<protein>
    <submittedName>
        <fullName evidence="1">Uncharacterized protein</fullName>
    </submittedName>
</protein>
<reference evidence="1 2" key="1">
    <citation type="submission" date="2023-08" db="EMBL/GenBank/DDBJ databases">
        <title>Annotated Genome Sequence of Vanrija albida AlHP1.</title>
        <authorList>
            <person name="Herzog R."/>
        </authorList>
    </citation>
    <scope>NUCLEOTIDE SEQUENCE [LARGE SCALE GENOMIC DNA]</scope>
    <source>
        <strain evidence="1 2">AlHP1</strain>
    </source>
</reference>
<organism evidence="1 2">
    <name type="scientific">Vanrija albida</name>
    <dbReference type="NCBI Taxonomy" id="181172"/>
    <lineage>
        <taxon>Eukaryota</taxon>
        <taxon>Fungi</taxon>
        <taxon>Dikarya</taxon>
        <taxon>Basidiomycota</taxon>
        <taxon>Agaricomycotina</taxon>
        <taxon>Tremellomycetes</taxon>
        <taxon>Trichosporonales</taxon>
        <taxon>Trichosporonaceae</taxon>
        <taxon>Vanrija</taxon>
    </lineage>
</organism>
<evidence type="ECO:0000313" key="1">
    <source>
        <dbReference type="EMBL" id="KAL1405589.1"/>
    </source>
</evidence>
<accession>A0ABR3PT33</accession>
<dbReference type="Proteomes" id="UP001565368">
    <property type="component" value="Unassembled WGS sequence"/>
</dbReference>
<evidence type="ECO:0000313" key="2">
    <source>
        <dbReference type="Proteomes" id="UP001565368"/>
    </source>
</evidence>
<dbReference type="EMBL" id="JBBXJM010000007">
    <property type="protein sequence ID" value="KAL1405589.1"/>
    <property type="molecule type" value="Genomic_DNA"/>
</dbReference>
<sequence>MILKHEAWVYCSPSTRLTSRIQTTTCLSDFAGYLSGPTNYDGDFGGQYAGSFIVVNVGKWAQLLDIDGKNVFDISLCPSDHTPQANQPSTCFPLGMNVGKQSMYFGVCELFCAECFSPA</sequence>
<keyword evidence="2" id="KW-1185">Reference proteome</keyword>
<comment type="caution">
    <text evidence="1">The sequence shown here is derived from an EMBL/GenBank/DDBJ whole genome shotgun (WGS) entry which is preliminary data.</text>
</comment>
<proteinExistence type="predicted"/>
<gene>
    <name evidence="1" type="ORF">Q8F55_009228</name>
</gene>